<dbReference type="Gene3D" id="1.20.1250.20">
    <property type="entry name" value="MFS general substrate transporter like domains"/>
    <property type="match status" value="1"/>
</dbReference>
<dbReference type="PANTHER" id="PTHR42718:SF42">
    <property type="entry name" value="EXPORT PROTEIN"/>
    <property type="match status" value="1"/>
</dbReference>
<feature type="transmembrane region" description="Helical" evidence="5">
    <location>
        <begin position="419"/>
        <end position="437"/>
    </location>
</feature>
<dbReference type="Pfam" id="PF07690">
    <property type="entry name" value="MFS_1"/>
    <property type="match status" value="1"/>
</dbReference>
<evidence type="ECO:0000313" key="7">
    <source>
        <dbReference type="EMBL" id="SDL67456.1"/>
    </source>
</evidence>
<dbReference type="InterPro" id="IPR011701">
    <property type="entry name" value="MFS"/>
</dbReference>
<keyword evidence="2 5" id="KW-0812">Transmembrane</keyword>
<keyword evidence="8" id="KW-1185">Reference proteome</keyword>
<dbReference type="STRING" id="38302.SAMN04488535_0375"/>
<evidence type="ECO:0000256" key="3">
    <source>
        <dbReference type="ARBA" id="ARBA00022989"/>
    </source>
</evidence>
<dbReference type="Gene3D" id="1.20.1720.10">
    <property type="entry name" value="Multidrug resistance protein D"/>
    <property type="match status" value="1"/>
</dbReference>
<feature type="transmembrane region" description="Helical" evidence="5">
    <location>
        <begin position="49"/>
        <end position="66"/>
    </location>
</feature>
<keyword evidence="3 5" id="KW-1133">Transmembrane helix</keyword>
<keyword evidence="4 5" id="KW-0472">Membrane</keyword>
<feature type="transmembrane region" description="Helical" evidence="5">
    <location>
        <begin position="258"/>
        <end position="280"/>
    </location>
</feature>
<dbReference type="EMBL" id="LT629700">
    <property type="protein sequence ID" value="SDL67456.1"/>
    <property type="molecule type" value="Genomic_DNA"/>
</dbReference>
<dbReference type="InterPro" id="IPR036259">
    <property type="entry name" value="MFS_trans_sf"/>
</dbReference>
<feature type="transmembrane region" description="Helical" evidence="5">
    <location>
        <begin position="166"/>
        <end position="186"/>
    </location>
</feature>
<accession>A0A1G9LZT1</accession>
<dbReference type="PROSITE" id="PS50850">
    <property type="entry name" value="MFS"/>
    <property type="match status" value="1"/>
</dbReference>
<proteinExistence type="predicted"/>
<comment type="subcellular location">
    <subcellularLocation>
        <location evidence="1">Cell membrane</location>
        <topology evidence="1">Multi-pass membrane protein</topology>
    </subcellularLocation>
</comment>
<evidence type="ECO:0000313" key="8">
    <source>
        <dbReference type="Proteomes" id="UP000199350"/>
    </source>
</evidence>
<sequence>MPHLKQAAANRPGHARALAALAAGYFLVMVDQGVTPVITPHLPLGVGEAVWLTSVYLICTVVPMPVAGRLGDRYGQRLVFLCGLAAYTAALGLAAVSWSLPSLVAARALQGLGSAAFLPQAFGMINRIIPNDRRGRAFAAWGVVGSVGSLLGPILGGVLVGGGWRAAFAAQALAGLLAVVAASRWLPALPTAPARIDALSTALSLAGLGAVVYGVQFLNLPAVIVGVALLAVFLVMQARGGKDALVPVRLFSDGNFSAGTLGIAAMGFTAAALFIPVMYWLQGDAGVASSRAGLIVAPMSLVALVLTPWAGELADRVSPRALSAAGFGVMAAGLLLGWWVIEFDRPALWFALVTAVLGAGSAFVWAPNATTTMRFVPEDAAGAASGLYNTVRQVGSVVGVALVGAVLAGGPVSETAAPALLAVLAATLLGLASTAFLRRDVAEEKR</sequence>
<feature type="domain" description="Major facilitator superfamily (MFS) profile" evidence="6">
    <location>
        <begin position="12"/>
        <end position="442"/>
    </location>
</feature>
<evidence type="ECO:0000259" key="6">
    <source>
        <dbReference type="PROSITE" id="PS50850"/>
    </source>
</evidence>
<evidence type="ECO:0000256" key="5">
    <source>
        <dbReference type="SAM" id="Phobius"/>
    </source>
</evidence>
<dbReference type="AlphaFoldDB" id="A0A1G9LZT1"/>
<dbReference type="SUPFAM" id="SSF103473">
    <property type="entry name" value="MFS general substrate transporter"/>
    <property type="match status" value="1"/>
</dbReference>
<evidence type="ECO:0000256" key="1">
    <source>
        <dbReference type="ARBA" id="ARBA00004651"/>
    </source>
</evidence>
<reference evidence="8" key="1">
    <citation type="submission" date="2016-10" db="EMBL/GenBank/DDBJ databases">
        <authorList>
            <person name="Varghese N."/>
            <person name="Submissions S."/>
        </authorList>
    </citation>
    <scope>NUCLEOTIDE SEQUENCE [LARGE SCALE GENOMIC DNA]</scope>
    <source>
        <strain evidence="8">DSM 20632</strain>
    </source>
</reference>
<gene>
    <name evidence="7" type="ORF">SAMN04488535_0375</name>
</gene>
<feature type="transmembrane region" description="Helical" evidence="5">
    <location>
        <begin position="394"/>
        <end position="413"/>
    </location>
</feature>
<dbReference type="InterPro" id="IPR020846">
    <property type="entry name" value="MFS_dom"/>
</dbReference>
<protein>
    <submittedName>
        <fullName evidence="7">Predicted arabinose efflux permease, MFS family</fullName>
    </submittedName>
</protein>
<dbReference type="GO" id="GO:0022857">
    <property type="term" value="F:transmembrane transporter activity"/>
    <property type="evidence" value="ECO:0007669"/>
    <property type="project" value="InterPro"/>
</dbReference>
<evidence type="ECO:0000256" key="4">
    <source>
        <dbReference type="ARBA" id="ARBA00023136"/>
    </source>
</evidence>
<evidence type="ECO:0000256" key="2">
    <source>
        <dbReference type="ARBA" id="ARBA00022692"/>
    </source>
</evidence>
<feature type="transmembrane region" description="Helical" evidence="5">
    <location>
        <begin position="292"/>
        <end position="310"/>
    </location>
</feature>
<dbReference type="Proteomes" id="UP000199350">
    <property type="component" value="Chromosome I"/>
</dbReference>
<dbReference type="PRINTS" id="PR01036">
    <property type="entry name" value="TCRTETB"/>
</dbReference>
<feature type="transmembrane region" description="Helical" evidence="5">
    <location>
        <begin position="347"/>
        <end position="366"/>
    </location>
</feature>
<feature type="transmembrane region" description="Helical" evidence="5">
    <location>
        <begin position="78"/>
        <end position="98"/>
    </location>
</feature>
<feature type="transmembrane region" description="Helical" evidence="5">
    <location>
        <begin position="221"/>
        <end position="238"/>
    </location>
</feature>
<feature type="transmembrane region" description="Helical" evidence="5">
    <location>
        <begin position="322"/>
        <end position="341"/>
    </location>
</feature>
<dbReference type="CDD" id="cd17321">
    <property type="entry name" value="MFS_MMR_MDR_like"/>
    <property type="match status" value="1"/>
</dbReference>
<dbReference type="RefSeq" id="WP_231908489.1">
    <property type="nucleotide sequence ID" value="NZ_LT629700.1"/>
</dbReference>
<name>A0A1G9LZT1_9CORY</name>
<dbReference type="PANTHER" id="PTHR42718">
    <property type="entry name" value="MAJOR FACILITATOR SUPERFAMILY MULTIDRUG TRANSPORTER MFSC"/>
    <property type="match status" value="1"/>
</dbReference>
<feature type="transmembrane region" description="Helical" evidence="5">
    <location>
        <begin position="137"/>
        <end position="160"/>
    </location>
</feature>
<dbReference type="GO" id="GO:0005886">
    <property type="term" value="C:plasma membrane"/>
    <property type="evidence" value="ECO:0007669"/>
    <property type="project" value="UniProtKB-SubCell"/>
</dbReference>
<organism evidence="7 8">
    <name type="scientific">Corynebacterium mycetoides</name>
    <dbReference type="NCBI Taxonomy" id="38302"/>
    <lineage>
        <taxon>Bacteria</taxon>
        <taxon>Bacillati</taxon>
        <taxon>Actinomycetota</taxon>
        <taxon>Actinomycetes</taxon>
        <taxon>Mycobacteriales</taxon>
        <taxon>Corynebacteriaceae</taxon>
        <taxon>Corynebacterium</taxon>
    </lineage>
</organism>